<reference evidence="6" key="1">
    <citation type="submission" date="2016-12" db="EMBL/GenBank/DDBJ databases">
        <authorList>
            <person name="Brunel B."/>
        </authorList>
    </citation>
    <scope>NUCLEOTIDE SEQUENCE [LARGE SCALE GENOMIC DNA]</scope>
</reference>
<name>A0A2P9AGI2_9HYPH</name>
<dbReference type="GO" id="GO:0042597">
    <property type="term" value="C:periplasmic space"/>
    <property type="evidence" value="ECO:0007669"/>
    <property type="project" value="UniProtKB-SubCell"/>
</dbReference>
<accession>A0A2P9AGI2</accession>
<evidence type="ECO:0000256" key="2">
    <source>
        <dbReference type="ARBA" id="ARBA00008520"/>
    </source>
</evidence>
<dbReference type="Proteomes" id="UP000245698">
    <property type="component" value="Unassembled WGS sequence"/>
</dbReference>
<organism evidence="5 6">
    <name type="scientific">Mesorhizobium delmotii</name>
    <dbReference type="NCBI Taxonomy" id="1631247"/>
    <lineage>
        <taxon>Bacteria</taxon>
        <taxon>Pseudomonadati</taxon>
        <taxon>Pseudomonadota</taxon>
        <taxon>Alphaproteobacteria</taxon>
        <taxon>Hyphomicrobiales</taxon>
        <taxon>Phyllobacteriaceae</taxon>
        <taxon>Mesorhizobium</taxon>
    </lineage>
</organism>
<keyword evidence="6" id="KW-1185">Reference proteome</keyword>
<evidence type="ECO:0000256" key="3">
    <source>
        <dbReference type="ARBA" id="ARBA00022764"/>
    </source>
</evidence>
<dbReference type="EMBL" id="FUIG01000019">
    <property type="protein sequence ID" value="SJM30220.1"/>
    <property type="molecule type" value="Genomic_DNA"/>
</dbReference>
<dbReference type="AlphaFoldDB" id="A0A2P9AGI2"/>
<evidence type="ECO:0000256" key="1">
    <source>
        <dbReference type="ARBA" id="ARBA00004418"/>
    </source>
</evidence>
<dbReference type="InterPro" id="IPR006059">
    <property type="entry name" value="SBP"/>
</dbReference>
<comment type="subcellular location">
    <subcellularLocation>
        <location evidence="1">Periplasm</location>
    </subcellularLocation>
</comment>
<feature type="chain" id="PRO_5017629348" evidence="4">
    <location>
        <begin position="26"/>
        <end position="265"/>
    </location>
</feature>
<dbReference type="SUPFAM" id="SSF53850">
    <property type="entry name" value="Periplasmic binding protein-like II"/>
    <property type="match status" value="1"/>
</dbReference>
<comment type="similarity">
    <text evidence="2">Belongs to the bacterial solute-binding protein 1 family.</text>
</comment>
<evidence type="ECO:0000256" key="4">
    <source>
        <dbReference type="SAM" id="SignalP"/>
    </source>
</evidence>
<proteinExistence type="inferred from homology"/>
<dbReference type="PANTHER" id="PTHR43649:SF12">
    <property type="entry name" value="DIACETYLCHITOBIOSE BINDING PROTEIN DASA"/>
    <property type="match status" value="1"/>
</dbReference>
<feature type="signal peptide" evidence="4">
    <location>
        <begin position="1"/>
        <end position="25"/>
    </location>
</feature>
<gene>
    <name evidence="5" type="ORF">BQ8482_130119</name>
</gene>
<protein>
    <submittedName>
        <fullName evidence="5">Sugar binding protein of ABC transporter</fullName>
    </submittedName>
</protein>
<keyword evidence="3" id="KW-0574">Periplasm</keyword>
<dbReference type="Pfam" id="PF01547">
    <property type="entry name" value="SBP_bac_1"/>
    <property type="match status" value="1"/>
</dbReference>
<dbReference type="Gene3D" id="3.40.190.10">
    <property type="entry name" value="Periplasmic binding protein-like II"/>
    <property type="match status" value="1"/>
</dbReference>
<keyword evidence="4" id="KW-0732">Signal</keyword>
<dbReference type="InterPro" id="IPR050490">
    <property type="entry name" value="Bact_solute-bd_prot1"/>
</dbReference>
<evidence type="ECO:0000313" key="5">
    <source>
        <dbReference type="EMBL" id="SJM30220.1"/>
    </source>
</evidence>
<dbReference type="RefSeq" id="WP_123147708.1">
    <property type="nucleotide sequence ID" value="NZ_FUIG01000019.1"/>
</dbReference>
<dbReference type="PANTHER" id="PTHR43649">
    <property type="entry name" value="ARABINOSE-BINDING PROTEIN-RELATED"/>
    <property type="match status" value="1"/>
</dbReference>
<evidence type="ECO:0000313" key="6">
    <source>
        <dbReference type="Proteomes" id="UP000245698"/>
    </source>
</evidence>
<sequence length="265" mass="29011">MRMIQTRTCLALTGLTFMMATTAAAETTLRVSYSPATYKELYQDLADRFMQIHPDTKVELEIGSDSYDTLVQQTIRASITGQMPDISYQGLNQIRTLVERKLPVPLDTFIQKEPDWESQGYSTAITNLAAYGGTTYGLPFGISLPVVFYNADLVKQAGGDPDKLPETWEDIIALSKKIDALGDDVSGLYVEYTNNSGSFQTFVGGFGGEMVTSDEASVAFDGDAGEKTMELLHRLGKEGQPPFERNQARQAYAARLASSSAPAVR</sequence>